<accession>A0ABQ6HPE6</accession>
<evidence type="ECO:0000313" key="1">
    <source>
        <dbReference type="EMBL" id="GMA20334.1"/>
    </source>
</evidence>
<organism evidence="1 2">
    <name type="scientific">Arsenicicoccus piscis</name>
    <dbReference type="NCBI Taxonomy" id="673954"/>
    <lineage>
        <taxon>Bacteria</taxon>
        <taxon>Bacillati</taxon>
        <taxon>Actinomycetota</taxon>
        <taxon>Actinomycetes</taxon>
        <taxon>Micrococcales</taxon>
        <taxon>Intrasporangiaceae</taxon>
        <taxon>Arsenicicoccus</taxon>
    </lineage>
</organism>
<sequence>MEDYLLFAKMILAGAQVANVAEPLLLYRVGQGAYARRGGTGMLATEWRLQRAFREIGFTTAGQQARNLTVRGVYRLVPESLRKNAYRALLATRGERRADRRGERESG</sequence>
<dbReference type="Proteomes" id="UP001157109">
    <property type="component" value="Unassembled WGS sequence"/>
</dbReference>
<dbReference type="RefSeq" id="WP_284284598.1">
    <property type="nucleotide sequence ID" value="NZ_BSUJ01000001.1"/>
</dbReference>
<name>A0ABQ6HPE6_9MICO</name>
<reference evidence="2" key="1">
    <citation type="journal article" date="2019" name="Int. J. Syst. Evol. Microbiol.">
        <title>The Global Catalogue of Microorganisms (GCM) 10K type strain sequencing project: providing services to taxonomists for standard genome sequencing and annotation.</title>
        <authorList>
            <consortium name="The Broad Institute Genomics Platform"/>
            <consortium name="The Broad Institute Genome Sequencing Center for Infectious Disease"/>
            <person name="Wu L."/>
            <person name="Ma J."/>
        </authorList>
    </citation>
    <scope>NUCLEOTIDE SEQUENCE [LARGE SCALE GENOMIC DNA]</scope>
    <source>
        <strain evidence="2">NBRC 105830</strain>
    </source>
</reference>
<gene>
    <name evidence="1" type="ORF">GCM10025862_23550</name>
</gene>
<protein>
    <submittedName>
        <fullName evidence="1">Uncharacterized protein</fullName>
    </submittedName>
</protein>
<dbReference type="EMBL" id="BSUJ01000001">
    <property type="protein sequence ID" value="GMA20334.1"/>
    <property type="molecule type" value="Genomic_DNA"/>
</dbReference>
<proteinExistence type="predicted"/>
<comment type="caution">
    <text evidence="1">The sequence shown here is derived from an EMBL/GenBank/DDBJ whole genome shotgun (WGS) entry which is preliminary data.</text>
</comment>
<keyword evidence="2" id="KW-1185">Reference proteome</keyword>
<evidence type="ECO:0000313" key="2">
    <source>
        <dbReference type="Proteomes" id="UP001157109"/>
    </source>
</evidence>